<feature type="region of interest" description="Disordered" evidence="1">
    <location>
        <begin position="87"/>
        <end position="111"/>
    </location>
</feature>
<feature type="region of interest" description="Disordered" evidence="1">
    <location>
        <begin position="611"/>
        <end position="670"/>
    </location>
</feature>
<evidence type="ECO:0000256" key="1">
    <source>
        <dbReference type="SAM" id="MobiDB-lite"/>
    </source>
</evidence>
<feature type="compositionally biased region" description="Basic residues" evidence="1">
    <location>
        <begin position="660"/>
        <end position="670"/>
    </location>
</feature>
<dbReference type="Proteomes" id="UP001142055">
    <property type="component" value="Chromosome 1"/>
</dbReference>
<evidence type="ECO:0000313" key="2">
    <source>
        <dbReference type="EMBL" id="KAJ6221580.1"/>
    </source>
</evidence>
<gene>
    <name evidence="2" type="ORF">RDWZM_000125</name>
</gene>
<feature type="compositionally biased region" description="Low complexity" evidence="1">
    <location>
        <begin position="95"/>
        <end position="104"/>
    </location>
</feature>
<evidence type="ECO:0000313" key="3">
    <source>
        <dbReference type="Proteomes" id="UP001142055"/>
    </source>
</evidence>
<dbReference type="AlphaFoldDB" id="A0A9Q0M9C2"/>
<proteinExistence type="predicted"/>
<dbReference type="EMBL" id="JAPWDV010000001">
    <property type="protein sequence ID" value="KAJ6221580.1"/>
    <property type="molecule type" value="Genomic_DNA"/>
</dbReference>
<sequence length="670" mass="77363">MFPTNSQTKEQPSISKEISENIYKTPNVPIESSISLNKMETATNSLSSYQTANEFIEGEDSVRSLWESKLSIALQLSNPKLIKLDSVQEPKQQQDQKSQAIKSKSTTKNTNEIDDGKFIQTQSKMSTITNQKIVQLNNLTITTKKLSQLSLETPVNIKMVPVEVQKLSKVNKSEIRMNDRKSSEQSVITTSIVDLKQLFEQFIKRMKIISENYHSAFMFSNEIILYELVVNIIRYCLISDFNEQKRVNEILKECKQQVPNDLRQSTKIVTLESLLERIRIYDTVGQMVSTIGVPHLCFIGGDELGSGLVSLRNDQQYTIENLEQTIESMDRIIRNLIFNWKTPMQCNKNIIDMKRCQLCSLLLIRSDFVYENELEIKIQNIELHHEQEQLARIYLTDYLHRWYTHQLDMTSIRLNPLLETSLIIEGTSNVTHDQLKPINVQDSNQQKMTNDVGNNQINNEYFFKSLEKFNVPIMEKSIQTIEQTSQKVKSKRKEIQTLTDFLATDESLFNYSEFDQFSSTETLIFSNNHQALLKLIESMFVIKMEKHISQPKQITKLPPPFPTTIKKEIIIGKDVAPPNKILPKINKEKRSNVVKMIAPKVPKLFLPKMKTQHSNHPNAIDTPNEHTTNVRKKLESQKTNKKNSILANKKLNSKIDSKLKSKQQHKNGKK</sequence>
<comment type="caution">
    <text evidence="2">The sequence shown here is derived from an EMBL/GenBank/DDBJ whole genome shotgun (WGS) entry which is preliminary data.</text>
</comment>
<accession>A0A9Q0M9C2</accession>
<protein>
    <submittedName>
        <fullName evidence="2">Uncharacterized protein</fullName>
    </submittedName>
</protein>
<name>A0A9Q0M9C2_BLOTA</name>
<organism evidence="2 3">
    <name type="scientific">Blomia tropicalis</name>
    <name type="common">Mite</name>
    <dbReference type="NCBI Taxonomy" id="40697"/>
    <lineage>
        <taxon>Eukaryota</taxon>
        <taxon>Metazoa</taxon>
        <taxon>Ecdysozoa</taxon>
        <taxon>Arthropoda</taxon>
        <taxon>Chelicerata</taxon>
        <taxon>Arachnida</taxon>
        <taxon>Acari</taxon>
        <taxon>Acariformes</taxon>
        <taxon>Sarcoptiformes</taxon>
        <taxon>Astigmata</taxon>
        <taxon>Glycyphagoidea</taxon>
        <taxon>Echimyopodidae</taxon>
        <taxon>Blomia</taxon>
    </lineage>
</organism>
<keyword evidence="3" id="KW-1185">Reference proteome</keyword>
<reference evidence="2" key="1">
    <citation type="submission" date="2022-12" db="EMBL/GenBank/DDBJ databases">
        <title>Genome assemblies of Blomia tropicalis.</title>
        <authorList>
            <person name="Cui Y."/>
        </authorList>
    </citation>
    <scope>NUCLEOTIDE SEQUENCE</scope>
    <source>
        <tissue evidence="2">Adult mites</tissue>
    </source>
</reference>